<evidence type="ECO:0000313" key="1">
    <source>
        <dbReference type="EMBL" id="CAF1395843.1"/>
    </source>
</evidence>
<reference evidence="1" key="1">
    <citation type="submission" date="2021-02" db="EMBL/GenBank/DDBJ databases">
        <authorList>
            <person name="Nowell W R."/>
        </authorList>
    </citation>
    <scope>NUCLEOTIDE SEQUENCE</scope>
</reference>
<comment type="caution">
    <text evidence="1">The sequence shown here is derived from an EMBL/GenBank/DDBJ whole genome shotgun (WGS) entry which is preliminary data.</text>
</comment>
<name>A0A815KNB7_9BILA</name>
<dbReference type="AlphaFoldDB" id="A0A815KNB7"/>
<dbReference type="EMBL" id="CAJNOH010005346">
    <property type="protein sequence ID" value="CAF1395843.1"/>
    <property type="molecule type" value="Genomic_DNA"/>
</dbReference>
<accession>A0A815KNB7</accession>
<evidence type="ECO:0000313" key="2">
    <source>
        <dbReference type="Proteomes" id="UP000663854"/>
    </source>
</evidence>
<proteinExistence type="predicted"/>
<gene>
    <name evidence="1" type="ORF">PYM288_LOCUS34569</name>
</gene>
<protein>
    <submittedName>
        <fullName evidence="1">Uncharacterized protein</fullName>
    </submittedName>
</protein>
<sequence>MSGEDEQHERQRQILRIMQQLQQGDKSPVPSTATPLQQQHLQGQQLVRQTIPESDDALLLILLQGQQQQGESTQAMQSQHQRHFQHQQQPFENYISLTLKEHNKDRCAYLPTFPYLKSCKTNEIPLLLANVSTSILDASDLNRRYATCYDGPFIPIILSDQMDSYMYDCFKRDFNDLIERLKINPAIIDFNLRRLRRIVERFQLLQMVFSRRFTQLNNNNNNIIPFCIQQDMNFSNALLKLDEFELRIGLEFFLQIDVDLFYMKTCTYRDAWPRSLDEGLFCKSQLPTVRYSFQPCQKISCTLCESSSTIIQFNSYRIHHFLNGYHAILNCPVTCHTKNIIYALTCPCGEYDFIGSTSSDMSEVIESIREAGNQYMHETLISTKSSFYSHRDTNNFLHKQKELIRLYQHSTRCSKAIQLFLNVNPNYDGFIPISFDQAIVDDRNRIIEVSPINNFTDLYIQNVPVPPNGYIFSNCQQEKQRKFFEKLHITKSHDEKMFTSVDFYNVTVIAVLPENCSTLLRQVLECLFATHAETKLNMFNLRTKDTYEFYGLPFHRVWCENIIRSSSITS</sequence>
<organism evidence="1 2">
    <name type="scientific">Rotaria sordida</name>
    <dbReference type="NCBI Taxonomy" id="392033"/>
    <lineage>
        <taxon>Eukaryota</taxon>
        <taxon>Metazoa</taxon>
        <taxon>Spiralia</taxon>
        <taxon>Gnathifera</taxon>
        <taxon>Rotifera</taxon>
        <taxon>Eurotatoria</taxon>
        <taxon>Bdelloidea</taxon>
        <taxon>Philodinida</taxon>
        <taxon>Philodinidae</taxon>
        <taxon>Rotaria</taxon>
    </lineage>
</organism>
<dbReference type="Proteomes" id="UP000663854">
    <property type="component" value="Unassembled WGS sequence"/>
</dbReference>